<dbReference type="PANTHER" id="PTHR46637">
    <property type="entry name" value="TIS1421-TRANSPOSASE PROTEIN A"/>
    <property type="match status" value="1"/>
</dbReference>
<dbReference type="PANTHER" id="PTHR46637:SF1">
    <property type="entry name" value="BLL5188 PROTEIN"/>
    <property type="match status" value="1"/>
</dbReference>
<dbReference type="EMBL" id="CP009962">
    <property type="protein sequence ID" value="AIY39314.1"/>
    <property type="molecule type" value="Genomic_DNA"/>
</dbReference>
<dbReference type="AlphaFoldDB" id="A0A0A1F6M3"/>
<dbReference type="Proteomes" id="UP000030302">
    <property type="component" value="Chromosome"/>
</dbReference>
<sequence>MDLQEKHWQQLQPLLLGGENDPGASGRDNRLFFRAVLWVATRNAKWSALPPEFGRWQTVYVRFMRWNQACVWRQMASEQGIGGELLEMLDVIAAFGDGYTRRAAQRKINRNNRSAYNATLGKATPSRYCPSGEENAKADADANWIWRLTHK</sequence>
<evidence type="ECO:0000259" key="1">
    <source>
        <dbReference type="Pfam" id="PF13340"/>
    </source>
</evidence>
<dbReference type="InterPro" id="IPR052909">
    <property type="entry name" value="Transposase_6_like"/>
</dbReference>
<organism evidence="2 3">
    <name type="scientific">Collimonas arenae</name>
    <dbReference type="NCBI Taxonomy" id="279058"/>
    <lineage>
        <taxon>Bacteria</taxon>
        <taxon>Pseudomonadati</taxon>
        <taxon>Pseudomonadota</taxon>
        <taxon>Betaproteobacteria</taxon>
        <taxon>Burkholderiales</taxon>
        <taxon>Oxalobacteraceae</taxon>
        <taxon>Collimonas</taxon>
    </lineage>
</organism>
<dbReference type="OrthoDB" id="9777326at2"/>
<dbReference type="KEGG" id="care:LT85_0154"/>
<dbReference type="InterPro" id="IPR025161">
    <property type="entry name" value="IS402-like_dom"/>
</dbReference>
<dbReference type="RefSeq" id="WP_052134459.1">
    <property type="nucleotide sequence ID" value="NZ_CP009962.1"/>
</dbReference>
<proteinExistence type="predicted"/>
<evidence type="ECO:0000313" key="2">
    <source>
        <dbReference type="EMBL" id="AIY39314.1"/>
    </source>
</evidence>
<accession>A0A0A1F6M3</accession>
<reference evidence="3" key="1">
    <citation type="journal article" date="2014" name="Soil Biol. Biochem.">
        <title>Structure and function of bacterial communities in ageing soils: Insights from the Mendocino ecological staircase.</title>
        <authorList>
            <person name="Uroz S."/>
            <person name="Tech J.J."/>
            <person name="Sawaya N.A."/>
            <person name="Frey-Klett P."/>
            <person name="Leveau J.H.J."/>
        </authorList>
    </citation>
    <scope>NUCLEOTIDE SEQUENCE [LARGE SCALE GENOMIC DNA]</scope>
    <source>
        <strain evidence="3">Cal35</strain>
    </source>
</reference>
<name>A0A0A1F6M3_9BURK</name>
<keyword evidence="3" id="KW-1185">Reference proteome</keyword>
<feature type="domain" description="Insertion element IS402-like" evidence="1">
    <location>
        <begin position="3"/>
        <end position="75"/>
    </location>
</feature>
<evidence type="ECO:0000313" key="3">
    <source>
        <dbReference type="Proteomes" id="UP000030302"/>
    </source>
</evidence>
<gene>
    <name evidence="2" type="ORF">LT85_0154</name>
</gene>
<protein>
    <submittedName>
        <fullName evidence="2">Mobile element protein</fullName>
    </submittedName>
</protein>
<dbReference type="Pfam" id="PF13340">
    <property type="entry name" value="DUF4096"/>
    <property type="match status" value="1"/>
</dbReference>
<dbReference type="HOGENOM" id="CLU_055261_2_1_4"/>